<reference evidence="3 4" key="1">
    <citation type="submission" date="2017-07" db="EMBL/GenBank/DDBJ databases">
        <title>Fictibacillus sp. nov. GDSW-R2A3 Genome sequencing and assembly.</title>
        <authorList>
            <person name="Mayilraj S."/>
        </authorList>
    </citation>
    <scope>NUCLEOTIDE SEQUENCE [LARGE SCALE GENOMIC DNA]</scope>
    <source>
        <strain evidence="3 4">GDSW-R2A3</strain>
    </source>
</reference>
<feature type="domain" description="Bacterial Ig" evidence="2">
    <location>
        <begin position="2344"/>
        <end position="2424"/>
    </location>
</feature>
<organism evidence="3 4">
    <name type="scientific">Fictibacillus aquaticus</name>
    <dbReference type="NCBI Taxonomy" id="2021314"/>
    <lineage>
        <taxon>Bacteria</taxon>
        <taxon>Bacillati</taxon>
        <taxon>Bacillota</taxon>
        <taxon>Bacilli</taxon>
        <taxon>Bacillales</taxon>
        <taxon>Fictibacillaceae</taxon>
        <taxon>Fictibacillus</taxon>
    </lineage>
</organism>
<feature type="compositionally biased region" description="Polar residues" evidence="1">
    <location>
        <begin position="165"/>
        <end position="177"/>
    </location>
</feature>
<evidence type="ECO:0000313" key="4">
    <source>
        <dbReference type="Proteomes" id="UP000215059"/>
    </source>
</evidence>
<dbReference type="Gene3D" id="2.60.40.10">
    <property type="entry name" value="Immunoglobulins"/>
    <property type="match status" value="7"/>
</dbReference>
<feature type="domain" description="Bacterial Ig" evidence="2">
    <location>
        <begin position="2510"/>
        <end position="2591"/>
    </location>
</feature>
<gene>
    <name evidence="3" type="ORF">CGZ90_13835</name>
</gene>
<sequence length="2758" mass="298722">MGLRRKISILLVFLLLLQNLGVLPSIVRAASDTSSPVFESLVVTPDKLQNGEQVSFLVKASDDTKVAEAVLSYTAPSGQIHNVKLAENEEKTGWAGTLAAPAEKENGVWKLQNITLKDEAGNASIIGGQTLPEGQSGNFEVTETAQPVENKEDPAVPPAAKEETGVQTPETSASEQPQPDAAAETDDVQAPVPVKVEFDPASVEAGQTVTAYVTFEDESDIQEAYLQLYDPNYDNPVSNQLTKGTDGRWECKLRIAENAQPGKWFVSYISATDIHGNSDHGYYNDESPEGFSQLTVTNGDLDGEAPALEKVEFEKTTVRAGELNTVYVTASDNLSEVTYSYIYLESVDGYHSVLVNTLKKAEDGRFTSKFRVPYDAEPSEWKVVHVYLEDSAGNADYAYEENSDGIFNTFTVEAALEDTQAPTVLKLEFSQDTMLIGRDIGFTLTAHDDYSGVKEAQVTFISPSGTSETQSWLYAESDDSLNGSIYVPNYSETGEWKVKSITIWDNAGNSETYDYTENYPADFEVLTVYEDNRAPVVTDLYFEKETVTGGDTNTVVVAAEDDLSGVDSMNLSLVSPNGQSNLNVDMVKQDSGNLWKGEFTIPQNAQSGVWKINYLNVSDSSWNAVTYYSEEDLSLLSRTFTVDNPNEDTEPPVLTKVDFEKESAEAGETVNVAFSTEDASEVFYMDVELVNGESSQYRYVSGMTLQDDGTYKGEFNIPLNAKEGTWKVYSANIGDIHGNEKTYYYDEQYPEQFETLAVTNSNYDGDAPVVTAADFVESAVQAGGSNTLYLTVEDANAVDFVSVEIASPNYKQTEFVYAYQDGDRWRADFDVSEFGEPGEWRVSNVYTRDIIDNGENYYFSEEGYPSSFEKFTVLNDNHDNEAPVVTKAEFEKSSIQAGESNTVYVTVEDNLSGVDYGQVTLKSPTGKFYENTYSMNQMEDGRWSGTFDVNAYSEPGVWKVSSISFTDRAGNHSYEDFERDYPDYIGTFIVENSNYDDVAPELLNVEFEQASSEAGSQNYVYVTADDNLSGIQYMNMEVSGPSGEQRVYIYDLNLQEDGRWKGTVDVPPYSEPGNWYVSSVYISDNAGNEFSEYFGSENTPAGFEVTNSNPDTTAPVVHTATFVNDVVQAGESSEILLDISDDRSGTKYVEVTLQGPDSTNKIITTAYYNKERGKFVGEFYISQYEEPGAWRVDRIYVEDFSGNEKEYVYSEERYPETFGKFTVENGDYDGEAPTVSNVEFVPSTVNAGDMAEIVLTGEDNQSGISNAYVELRSPSGNRSMYASDFMQKEDGKWHADLSVSPYEEPGEWKISYVRVEDRAGNDWSENDPSHYGALTVLNDNPDVTAPSVEKVEFGAPVYHGGETGEIYVTAADDMSGVENLSVNLRNAKGNMDVYTSEFSLQEDGRWKAAFEIPTYAASGKWYVSHVNLNDKAGNFNGESYDLVNYPESFSIFIVENENEDVSAPVIQSAAFEAGTLAAGDSTVLRVEAEDNQSGVSYVEAVVISPSGTQTIQDMAWNADEDGKWSIPIYTSPYAEDGEWRIASISVKDNAGNFERYDYEEHYPDSFGTLMIENENADTEAPNVTEVAFNPSEVDAGETAEVIISAEDTVSGVHRAFVEMVSPSGNQYTSNFDTDLGEDGKLRGFIPISKYAESGEWKISYLAVYDKAGNRYEFYLEEEVEYPNHFGTLLVKNENPDVTPPVIESAAFEKDVMKAGETNTITITASDDVSGVRYMEVELMNKKSGKYLSIHEMAAAGEGMYKGEFSISRFAQPGEWVVASIYVGDEAGNHRYYNYDENYPESFETFMVENETPDVTGPQITSIEFVESTLEPGSTGHAIVTAEDDLSGVRYLGLRFVSPSGQKHIHTDEVVKQFDGTWKVSFYVPAYAEPGEWKVHSAWIEDNEENITDYHDLDILYPENFGTFTIVNETPDMEAPSVSSVSFEPDTLNAGDEGFLIVGADDDLSGVEYVNVLVEGPTGNHRMSIGAWDEVEEGKFKGTFSLNSYAEAGVWKVTSIEVYDRAGNFAEYSYDTEYPETFGTLNVISENSDITAPVFNGITFGSNAVKPGESMKVTVDATETGSGINGIYIAAFGPDGKSEAYTEIMKADENGKWSGELRIPADAAEGKWEIAYIGIQDNAHNYWHRYVEEGKYYEGTHAIEEHEVDAEGIYFTVGIDETAPETPAVNPVSDKDTVVTGRAEPKSTVSVFAGDTVLGTATADEQGQFTVSILKQQAGAVLTVTAADEAGNTSEAASVTVLDKTAPDVPIVNEVSDKDTSVTGKTEAKSTVTVYAAEKAVGTATATEQGDFTISIPAQKADTVLSVTAKDEAGNTSKAATVTVLDKTAPNTPAVNPVSDKDTTVTGITEAFADVIVKADSKQLGTAKANSSGQFSVVITPQAAKTVLEVTAADAKGNVSSAAKVTVTDKTAPNAPVVSSVSDMDERVTGTAEKQSTVTVYVNGSVIGSAAASEDGSFSVAIAKQKAGTKLVVKAKDASGNESASAEVTVLDKTAPSKPTVNAVDDNDTVVSGKSEPGAAITVMAGTTKVGSTKAASTGAFTVKLTVKQKAGTKLSVTAADTAGNTSAATVVTVTDKTAPAVPVVNVVDNNDLKVTGKTEAGAKVIVKAGTKVIGSATATSKGTFTVTIKVQKAGTALYVTATDKAGNISTAKKVIVKDVIKPAAPKVNKVDSNDKTVTGTAEAGSTITVKVGSKVIGTAKAGSNGKFTVKIKAQKANTYLYVTATDAAKNVSAAAKVKVVKA</sequence>
<keyword evidence="4" id="KW-1185">Reference proteome</keyword>
<dbReference type="InterPro" id="IPR041498">
    <property type="entry name" value="Big_6"/>
</dbReference>
<evidence type="ECO:0000313" key="3">
    <source>
        <dbReference type="EMBL" id="OYD57735.1"/>
    </source>
</evidence>
<proteinExistence type="predicted"/>
<dbReference type="InterPro" id="IPR013783">
    <property type="entry name" value="Ig-like_fold"/>
</dbReference>
<feature type="region of interest" description="Disordered" evidence="1">
    <location>
        <begin position="143"/>
        <end position="187"/>
    </location>
</feature>
<evidence type="ECO:0000256" key="1">
    <source>
        <dbReference type="SAM" id="MobiDB-lite"/>
    </source>
</evidence>
<evidence type="ECO:0000259" key="2">
    <source>
        <dbReference type="Pfam" id="PF17936"/>
    </source>
</evidence>
<feature type="domain" description="Bacterial Ig" evidence="2">
    <location>
        <begin position="2594"/>
        <end position="2674"/>
    </location>
</feature>
<dbReference type="Pfam" id="PF17936">
    <property type="entry name" value="Big_6"/>
    <property type="match status" value="7"/>
</dbReference>
<dbReference type="NCBIfam" id="NF033510">
    <property type="entry name" value="Ca_tandemer"/>
    <property type="match status" value="6"/>
</dbReference>
<dbReference type="EMBL" id="NOII01000003">
    <property type="protein sequence ID" value="OYD57735.1"/>
    <property type="molecule type" value="Genomic_DNA"/>
</dbReference>
<feature type="domain" description="Bacterial Ig" evidence="2">
    <location>
        <begin position="2678"/>
        <end position="2755"/>
    </location>
</feature>
<feature type="domain" description="Bacterial Ig" evidence="2">
    <location>
        <begin position="2427"/>
        <end position="2507"/>
    </location>
</feature>
<accession>A0A235FAG4</accession>
<name>A0A235FAG4_9BACL</name>
<comment type="caution">
    <text evidence="3">The sequence shown here is derived from an EMBL/GenBank/DDBJ whole genome shotgun (WGS) entry which is preliminary data.</text>
</comment>
<feature type="domain" description="Bacterial Ig" evidence="2">
    <location>
        <begin position="2261"/>
        <end position="2341"/>
    </location>
</feature>
<feature type="compositionally biased region" description="Basic and acidic residues" evidence="1">
    <location>
        <begin position="149"/>
        <end position="164"/>
    </location>
</feature>
<protein>
    <recommendedName>
        <fullName evidence="2">Bacterial Ig domain-containing protein</fullName>
    </recommendedName>
</protein>
<dbReference type="Proteomes" id="UP000215059">
    <property type="component" value="Unassembled WGS sequence"/>
</dbReference>
<feature type="domain" description="Bacterial Ig" evidence="2">
    <location>
        <begin position="2178"/>
        <end position="2258"/>
    </location>
</feature>